<evidence type="ECO:0000313" key="2">
    <source>
        <dbReference type="EMBL" id="WAR09510.1"/>
    </source>
</evidence>
<protein>
    <submittedName>
        <fullName evidence="2">Uncharacterized protein</fullName>
    </submittedName>
</protein>
<dbReference type="Proteomes" id="UP001164746">
    <property type="component" value="Chromosome 7"/>
</dbReference>
<accession>A0ABY7EHZ9</accession>
<feature type="region of interest" description="Disordered" evidence="1">
    <location>
        <begin position="1"/>
        <end position="35"/>
    </location>
</feature>
<evidence type="ECO:0000313" key="3">
    <source>
        <dbReference type="Proteomes" id="UP001164746"/>
    </source>
</evidence>
<name>A0ABY7EHZ9_MYAAR</name>
<keyword evidence="3" id="KW-1185">Reference proteome</keyword>
<gene>
    <name evidence="2" type="ORF">MAR_034586</name>
</gene>
<sequence length="64" mass="7461">MLRSKPNIVMEEEKVEPEKQDPPPEPPPPPETHLTDQLHEAWRPANFLTARYNGRIPFIYQLNG</sequence>
<organism evidence="2 3">
    <name type="scientific">Mya arenaria</name>
    <name type="common">Soft-shell clam</name>
    <dbReference type="NCBI Taxonomy" id="6604"/>
    <lineage>
        <taxon>Eukaryota</taxon>
        <taxon>Metazoa</taxon>
        <taxon>Spiralia</taxon>
        <taxon>Lophotrochozoa</taxon>
        <taxon>Mollusca</taxon>
        <taxon>Bivalvia</taxon>
        <taxon>Autobranchia</taxon>
        <taxon>Heteroconchia</taxon>
        <taxon>Euheterodonta</taxon>
        <taxon>Imparidentia</taxon>
        <taxon>Neoheterodontei</taxon>
        <taxon>Myida</taxon>
        <taxon>Myoidea</taxon>
        <taxon>Myidae</taxon>
        <taxon>Mya</taxon>
    </lineage>
</organism>
<proteinExistence type="predicted"/>
<evidence type="ECO:0000256" key="1">
    <source>
        <dbReference type="SAM" id="MobiDB-lite"/>
    </source>
</evidence>
<reference evidence="2" key="1">
    <citation type="submission" date="2022-11" db="EMBL/GenBank/DDBJ databases">
        <title>Centuries of genome instability and evolution in soft-shell clam transmissible cancer (bioRxiv).</title>
        <authorList>
            <person name="Hart S.F.M."/>
            <person name="Yonemitsu M.A."/>
            <person name="Giersch R.M."/>
            <person name="Beal B.F."/>
            <person name="Arriagada G."/>
            <person name="Davis B.W."/>
            <person name="Ostrander E.A."/>
            <person name="Goff S.P."/>
            <person name="Metzger M.J."/>
        </authorList>
    </citation>
    <scope>NUCLEOTIDE SEQUENCE</scope>
    <source>
        <strain evidence="2">MELC-2E11</strain>
        <tissue evidence="2">Siphon/mantle</tissue>
    </source>
</reference>
<dbReference type="EMBL" id="CP111018">
    <property type="protein sequence ID" value="WAR09510.1"/>
    <property type="molecule type" value="Genomic_DNA"/>
</dbReference>